<organism evidence="9 10">
    <name type="scientific">Quillaja saponaria</name>
    <name type="common">Soap bark tree</name>
    <dbReference type="NCBI Taxonomy" id="32244"/>
    <lineage>
        <taxon>Eukaryota</taxon>
        <taxon>Viridiplantae</taxon>
        <taxon>Streptophyta</taxon>
        <taxon>Embryophyta</taxon>
        <taxon>Tracheophyta</taxon>
        <taxon>Spermatophyta</taxon>
        <taxon>Magnoliopsida</taxon>
        <taxon>eudicotyledons</taxon>
        <taxon>Gunneridae</taxon>
        <taxon>Pentapetalae</taxon>
        <taxon>rosids</taxon>
        <taxon>fabids</taxon>
        <taxon>Fabales</taxon>
        <taxon>Quillajaceae</taxon>
        <taxon>Quillaja</taxon>
    </lineage>
</organism>
<dbReference type="Pfam" id="PF03101">
    <property type="entry name" value="FAR1"/>
    <property type="match status" value="1"/>
</dbReference>
<feature type="domain" description="SWIM-type" evidence="8">
    <location>
        <begin position="565"/>
        <end position="601"/>
    </location>
</feature>
<accession>A0AAD7Q6B3</accession>
<dbReference type="Pfam" id="PF04434">
    <property type="entry name" value="SWIM"/>
    <property type="match status" value="1"/>
</dbReference>
<dbReference type="InterPro" id="IPR031052">
    <property type="entry name" value="FHY3/FAR1"/>
</dbReference>
<feature type="compositionally biased region" description="Basic and acidic residues" evidence="7">
    <location>
        <begin position="10"/>
        <end position="20"/>
    </location>
</feature>
<dbReference type="PROSITE" id="PS50966">
    <property type="entry name" value="ZF_SWIM"/>
    <property type="match status" value="1"/>
</dbReference>
<sequence>MDGDDNDLGSPHEENMDSRPETSNTLDLNIEQDCCSPGVVHVNGTQSSRPLANGCSTDGLLGIGAEFESDEHAYRFYNKYARLIGFSVRKDWVNRSKVHGQVVSRKFTCSKEGHRRKDKRDVNVKKHRKETRTGCLAHIIITRQPDSKYRVTHFEAEHNHDDINPSSAHMLTLESELGIDQAAEAESKDNLGPRSKAALEIMNRRLEARESLDYLALEYDNYLRSERVRDMTEGEAGRLLHYFQRQHSENPTFFYAIQLDIDDKVSNIFWADDNMVVDYDCFGDVICLDTTCRTNDELRPFVQFIGLNHHKQVVIFAAALLYDDTVESFKWLFRTFADAMSGKKPKAILTDQDAAIVEAINVVFPETNHRICVWQMYENALKHLSHVVKDMKSISIDLRSCIYDRKDEESFNNAWEAMLDKYALQKNEWLRWMYREREKWAVVYGRNTFFVDMKDSHLCEVLSNKLKNYLTSDLDILQFFNHFERVVDELRYKEIEASEEMSSCVTRLMGNVILLKHASDSYTPRAFELFQQGYEKSLDVVVNQSCANGSFFEYKVNTFRETRQYTVTFFTSDGTVVCSCMKFEYVGFLCSHALKVLDYRNIKVVPSQYILKRWTKDARLGCMRKVSEYAMQDNPKMIMASRYKDLCQRILKVSARASESEEAYQFAARQLDEVMEGIEEILTKKIEEAQVITSSCSGANASENEPAEIFLEGDAIENQDDFNRLTGEKEKERPAPDRDPHINGNGKCSNSERILSVELSQPNTVVCVSSSPSAYGSPQATTTNCIMQGLYNFDANQVVHCMYEQPNIVLDPQSNANIYQPPNFFSNQHDSPGQSQLLQEPLIRSAYQESMSSSPQKRQVMDLDIQSPHSSSLLLYDHKHTATDPQYK</sequence>
<dbReference type="AlphaFoldDB" id="A0AAD7Q6B3"/>
<feature type="region of interest" description="Disordered" evidence="7">
    <location>
        <begin position="728"/>
        <end position="749"/>
    </location>
</feature>
<name>A0AAD7Q6B3_QUISA</name>
<feature type="compositionally biased region" description="Basic and acidic residues" evidence="7">
    <location>
        <begin position="728"/>
        <end position="741"/>
    </location>
</feature>
<comment type="function">
    <text evidence="6">Putative transcription activator involved in regulating light control of development.</text>
</comment>
<keyword evidence="3 5" id="KW-0863">Zinc-finger</keyword>
<comment type="caution">
    <text evidence="9">The sequence shown here is derived from an EMBL/GenBank/DDBJ whole genome shotgun (WGS) entry which is preliminary data.</text>
</comment>
<dbReference type="GO" id="GO:0008270">
    <property type="term" value="F:zinc ion binding"/>
    <property type="evidence" value="ECO:0007669"/>
    <property type="project" value="UniProtKB-UniRule"/>
</dbReference>
<dbReference type="GO" id="GO:0005634">
    <property type="term" value="C:nucleus"/>
    <property type="evidence" value="ECO:0007669"/>
    <property type="project" value="UniProtKB-SubCell"/>
</dbReference>
<dbReference type="Proteomes" id="UP001163823">
    <property type="component" value="Chromosome 3"/>
</dbReference>
<evidence type="ECO:0000256" key="7">
    <source>
        <dbReference type="SAM" id="MobiDB-lite"/>
    </source>
</evidence>
<dbReference type="InterPro" id="IPR006564">
    <property type="entry name" value="Znf_PMZ"/>
</dbReference>
<dbReference type="PANTHER" id="PTHR31669">
    <property type="entry name" value="PROTEIN FAR1-RELATED SEQUENCE 10-RELATED"/>
    <property type="match status" value="1"/>
</dbReference>
<dbReference type="SMART" id="SM00575">
    <property type="entry name" value="ZnF_PMZ"/>
    <property type="match status" value="1"/>
</dbReference>
<evidence type="ECO:0000256" key="6">
    <source>
        <dbReference type="RuleBase" id="RU367018"/>
    </source>
</evidence>
<dbReference type="InterPro" id="IPR004330">
    <property type="entry name" value="FAR1_DNA_bnd_dom"/>
</dbReference>
<evidence type="ECO:0000256" key="2">
    <source>
        <dbReference type="ARBA" id="ARBA00022723"/>
    </source>
</evidence>
<keyword evidence="6" id="KW-0539">Nucleus</keyword>
<protein>
    <recommendedName>
        <fullName evidence="6">Protein FAR1-RELATED SEQUENCE</fullName>
    </recommendedName>
</protein>
<comment type="similarity">
    <text evidence="1 6">Belongs to the FHY3/FAR1 family.</text>
</comment>
<gene>
    <name evidence="9" type="ORF">O6P43_005561</name>
</gene>
<proteinExistence type="inferred from homology"/>
<dbReference type="InterPro" id="IPR007527">
    <property type="entry name" value="Znf_SWIM"/>
</dbReference>
<reference evidence="9" key="1">
    <citation type="journal article" date="2023" name="Science">
        <title>Elucidation of the pathway for biosynthesis of saponin adjuvants from the soapbark tree.</title>
        <authorList>
            <person name="Reed J."/>
            <person name="Orme A."/>
            <person name="El-Demerdash A."/>
            <person name="Owen C."/>
            <person name="Martin L.B.B."/>
            <person name="Misra R.C."/>
            <person name="Kikuchi S."/>
            <person name="Rejzek M."/>
            <person name="Martin A.C."/>
            <person name="Harkess A."/>
            <person name="Leebens-Mack J."/>
            <person name="Louveau T."/>
            <person name="Stephenson M.J."/>
            <person name="Osbourn A."/>
        </authorList>
    </citation>
    <scope>NUCLEOTIDE SEQUENCE</scope>
    <source>
        <strain evidence="9">S10</strain>
    </source>
</reference>
<keyword evidence="2 6" id="KW-0479">Metal-binding</keyword>
<dbReference type="KEGG" id="qsa:O6P43_005561"/>
<comment type="subcellular location">
    <subcellularLocation>
        <location evidence="6">Nucleus</location>
    </subcellularLocation>
</comment>
<keyword evidence="4 6" id="KW-0862">Zinc</keyword>
<evidence type="ECO:0000256" key="5">
    <source>
        <dbReference type="PROSITE-ProRule" id="PRU00325"/>
    </source>
</evidence>
<evidence type="ECO:0000313" key="9">
    <source>
        <dbReference type="EMBL" id="KAJ7975671.1"/>
    </source>
</evidence>
<feature type="region of interest" description="Disordered" evidence="7">
    <location>
        <begin position="1"/>
        <end position="24"/>
    </location>
</feature>
<dbReference type="InterPro" id="IPR018289">
    <property type="entry name" value="MULE_transposase_dom"/>
</dbReference>
<keyword evidence="10" id="KW-1185">Reference proteome</keyword>
<evidence type="ECO:0000313" key="10">
    <source>
        <dbReference type="Proteomes" id="UP001163823"/>
    </source>
</evidence>
<evidence type="ECO:0000256" key="3">
    <source>
        <dbReference type="ARBA" id="ARBA00022771"/>
    </source>
</evidence>
<dbReference type="EMBL" id="JARAOO010000003">
    <property type="protein sequence ID" value="KAJ7975671.1"/>
    <property type="molecule type" value="Genomic_DNA"/>
</dbReference>
<dbReference type="Pfam" id="PF10551">
    <property type="entry name" value="MULE"/>
    <property type="match status" value="1"/>
</dbReference>
<evidence type="ECO:0000259" key="8">
    <source>
        <dbReference type="PROSITE" id="PS50966"/>
    </source>
</evidence>
<dbReference type="GO" id="GO:0006355">
    <property type="term" value="P:regulation of DNA-templated transcription"/>
    <property type="evidence" value="ECO:0007669"/>
    <property type="project" value="UniProtKB-UniRule"/>
</dbReference>
<evidence type="ECO:0000256" key="1">
    <source>
        <dbReference type="ARBA" id="ARBA00005889"/>
    </source>
</evidence>
<evidence type="ECO:0000256" key="4">
    <source>
        <dbReference type="ARBA" id="ARBA00022833"/>
    </source>
</evidence>
<dbReference type="PANTHER" id="PTHR31669:SF279">
    <property type="entry name" value="PROTEIN FAR1-RELATED SEQUENCE"/>
    <property type="match status" value="1"/>
</dbReference>